<dbReference type="CDD" id="cd00995">
    <property type="entry name" value="PBP2_NikA_DppA_OppA_like"/>
    <property type="match status" value="1"/>
</dbReference>
<dbReference type="PROSITE" id="PS51257">
    <property type="entry name" value="PROKAR_LIPOPROTEIN"/>
    <property type="match status" value="1"/>
</dbReference>
<feature type="compositionally biased region" description="Polar residues" evidence="5">
    <location>
        <begin position="220"/>
        <end position="233"/>
    </location>
</feature>
<evidence type="ECO:0000256" key="2">
    <source>
        <dbReference type="ARBA" id="ARBA00005695"/>
    </source>
</evidence>
<feature type="domain" description="Solute-binding protein family 5" evidence="7">
    <location>
        <begin position="84"/>
        <end position="405"/>
    </location>
</feature>
<reference evidence="8 9" key="1">
    <citation type="submission" date="2020-10" db="EMBL/GenBank/DDBJ databases">
        <title>Sequencing the genomes of 1000 actinobacteria strains.</title>
        <authorList>
            <person name="Klenk H.-P."/>
        </authorList>
    </citation>
    <scope>NUCLEOTIDE SEQUENCE [LARGE SCALE GENOMIC DNA]</scope>
    <source>
        <strain evidence="8 9">DSM 43173</strain>
    </source>
</reference>
<dbReference type="PANTHER" id="PTHR30290">
    <property type="entry name" value="PERIPLASMIC BINDING COMPONENT OF ABC TRANSPORTER"/>
    <property type="match status" value="1"/>
</dbReference>
<gene>
    <name evidence="8" type="ORF">H4W80_010590</name>
</gene>
<keyword evidence="9" id="KW-1185">Reference proteome</keyword>
<feature type="chain" id="PRO_5046147796" evidence="6">
    <location>
        <begin position="20"/>
        <end position="521"/>
    </location>
</feature>
<dbReference type="RefSeq" id="WP_192791882.1">
    <property type="nucleotide sequence ID" value="NZ_JADBEK010000001.1"/>
</dbReference>
<dbReference type="InterPro" id="IPR030678">
    <property type="entry name" value="Peptide/Ni-bd"/>
</dbReference>
<evidence type="ECO:0000256" key="6">
    <source>
        <dbReference type="SAM" id="SignalP"/>
    </source>
</evidence>
<evidence type="ECO:0000256" key="1">
    <source>
        <dbReference type="ARBA" id="ARBA00004196"/>
    </source>
</evidence>
<dbReference type="EMBL" id="JADBEK010000001">
    <property type="protein sequence ID" value="MBE1592332.1"/>
    <property type="molecule type" value="Genomic_DNA"/>
</dbReference>
<dbReference type="Proteomes" id="UP000633509">
    <property type="component" value="Unassembled WGS sequence"/>
</dbReference>
<dbReference type="Pfam" id="PF00496">
    <property type="entry name" value="SBP_bac_5"/>
    <property type="match status" value="1"/>
</dbReference>
<evidence type="ECO:0000259" key="7">
    <source>
        <dbReference type="Pfam" id="PF00496"/>
    </source>
</evidence>
<dbReference type="InterPro" id="IPR000914">
    <property type="entry name" value="SBP_5_dom"/>
</dbReference>
<evidence type="ECO:0000313" key="8">
    <source>
        <dbReference type="EMBL" id="MBE1592332.1"/>
    </source>
</evidence>
<keyword evidence="4 6" id="KW-0732">Signal</keyword>
<feature type="signal peptide" evidence="6">
    <location>
        <begin position="1"/>
        <end position="19"/>
    </location>
</feature>
<comment type="similarity">
    <text evidence="2">Belongs to the bacterial solute-binding protein 5 family.</text>
</comment>
<dbReference type="Gene3D" id="3.90.76.10">
    <property type="entry name" value="Dipeptide-binding Protein, Domain 1"/>
    <property type="match status" value="1"/>
</dbReference>
<dbReference type="Gene3D" id="3.40.190.10">
    <property type="entry name" value="Periplasmic binding protein-like II"/>
    <property type="match status" value="1"/>
</dbReference>
<comment type="caution">
    <text evidence="8">The sequence shown here is derived from an EMBL/GenBank/DDBJ whole genome shotgun (WGS) entry which is preliminary data.</text>
</comment>
<name>A0ABR9MIP5_9ACTN</name>
<evidence type="ECO:0000256" key="3">
    <source>
        <dbReference type="ARBA" id="ARBA00022448"/>
    </source>
</evidence>
<organism evidence="8 9">
    <name type="scientific">Nonomuraea angiospora</name>
    <dbReference type="NCBI Taxonomy" id="46172"/>
    <lineage>
        <taxon>Bacteria</taxon>
        <taxon>Bacillati</taxon>
        <taxon>Actinomycetota</taxon>
        <taxon>Actinomycetes</taxon>
        <taxon>Streptosporangiales</taxon>
        <taxon>Streptosporangiaceae</taxon>
        <taxon>Nonomuraea</taxon>
    </lineage>
</organism>
<protein>
    <submittedName>
        <fullName evidence="8">Peptide/nickel transport system substrate-binding protein</fullName>
    </submittedName>
</protein>
<dbReference type="PANTHER" id="PTHR30290:SF10">
    <property type="entry name" value="PERIPLASMIC OLIGOPEPTIDE-BINDING PROTEIN-RELATED"/>
    <property type="match status" value="1"/>
</dbReference>
<dbReference type="Gene3D" id="3.10.105.10">
    <property type="entry name" value="Dipeptide-binding Protein, Domain 3"/>
    <property type="match status" value="1"/>
</dbReference>
<evidence type="ECO:0000313" key="9">
    <source>
        <dbReference type="Proteomes" id="UP000633509"/>
    </source>
</evidence>
<proteinExistence type="inferred from homology"/>
<sequence>MNRRAAAFAALLIALPALAACGGSGSGSGSDGGQAGFATDGTFAFAIDSDPGDLNPLVTNLVNAQIVGMYSYDTLMFLDPETAKPAPFLAKSWTESPTKVTYTLNDAITCADGTPFTAQTAADNLNWIVDPANKSPRLESVVPADAKVSAKGNVLTVTTSKPRPFMLYDIGAQQLVCERGLKDPKSLSAGSDGTGPFAIDRVVAGDSITMTRREGYTWGPKNSTSNTPGMPKTVTTKIVPSPSTRANLLLSGQLNAAIVSGKDEERLAALKSQPTPTMSGMIVYNHHQGLPTAEAAVRRALTQAIDLDTLTKILTGGKGERAKSLLSENPSLCAYDTVQGNLPSHDPNAAGQALRAVGKPVDITLVYDNSTDTGSAAAEYVAKQWETAGAAVKLDGGDENYVISRTFAAKDPSGWTASLGLNLQTGTPAIFPQYLSGPAAPAGTNFASIDNKDYNRSVAAAAGRTGDDACKAWAEAEKTLMTSADLIPVSVTPYKMYFNGATALYLPVGGQLPGSAIRVLK</sequence>
<evidence type="ECO:0000256" key="5">
    <source>
        <dbReference type="SAM" id="MobiDB-lite"/>
    </source>
</evidence>
<dbReference type="InterPro" id="IPR039424">
    <property type="entry name" value="SBP_5"/>
</dbReference>
<feature type="region of interest" description="Disordered" evidence="5">
    <location>
        <begin position="213"/>
        <end position="233"/>
    </location>
</feature>
<dbReference type="PIRSF" id="PIRSF002741">
    <property type="entry name" value="MppA"/>
    <property type="match status" value="1"/>
</dbReference>
<evidence type="ECO:0000256" key="4">
    <source>
        <dbReference type="ARBA" id="ARBA00022729"/>
    </source>
</evidence>
<comment type="subcellular location">
    <subcellularLocation>
        <location evidence="1">Cell envelope</location>
    </subcellularLocation>
</comment>
<keyword evidence="3" id="KW-0813">Transport</keyword>
<dbReference type="SUPFAM" id="SSF53850">
    <property type="entry name" value="Periplasmic binding protein-like II"/>
    <property type="match status" value="1"/>
</dbReference>
<accession>A0ABR9MIP5</accession>